<dbReference type="Pfam" id="PF14322">
    <property type="entry name" value="SusD-like_3"/>
    <property type="match status" value="1"/>
</dbReference>
<evidence type="ECO:0000313" key="9">
    <source>
        <dbReference type="EMBL" id="MRY13572.1"/>
    </source>
</evidence>
<feature type="coiled-coil region" evidence="6">
    <location>
        <begin position="127"/>
        <end position="154"/>
    </location>
</feature>
<dbReference type="InterPro" id="IPR011990">
    <property type="entry name" value="TPR-like_helical_dom_sf"/>
</dbReference>
<dbReference type="Pfam" id="PF07980">
    <property type="entry name" value="SusD_RagB"/>
    <property type="match status" value="1"/>
</dbReference>
<evidence type="ECO:0000256" key="3">
    <source>
        <dbReference type="ARBA" id="ARBA00022729"/>
    </source>
</evidence>
<keyword evidence="4" id="KW-0472">Membrane</keyword>
<keyword evidence="6" id="KW-0175">Coiled coil</keyword>
<evidence type="ECO:0000256" key="2">
    <source>
        <dbReference type="ARBA" id="ARBA00006275"/>
    </source>
</evidence>
<dbReference type="InterPro" id="IPR033985">
    <property type="entry name" value="SusD-like_N"/>
</dbReference>
<evidence type="ECO:0000256" key="1">
    <source>
        <dbReference type="ARBA" id="ARBA00004442"/>
    </source>
</evidence>
<evidence type="ECO:0000256" key="4">
    <source>
        <dbReference type="ARBA" id="ARBA00023136"/>
    </source>
</evidence>
<sequence length="551" mass="63627">MKKSCVSKYIFVGAFLSFSIVVLTGCDSLLNKYPLDSLSNSTFWQTEGDALLALTGVYQQNKLTGTNAKQSFDLWNQDAYLRLFEATTDNGFEKDNGVTDFNNGDLAASYQPVMDLWTTTYIKITKCNNFLENIDNVEMDVSKLEEMKAEVKTIRAYDYFWLAFLWSDVPLVTKVLTVDEANSVFRDSRENVIKFVIEELQAAIPNLPVTRPDKDYGRITKGAALAILGRVFLAEKRWEDAKNVYKQIMDLGVYSIDARFSDLFIEKGENSKEFLLVSKRMPDIYGNSILLSCLGFTWGGYHHYSPYNELVEDFECIDGLPVKESPLFDPEKPYENRDPRLLKTIFVDNISVFKNILYIAHPDSSPTVYQDQLTRRQWSGYMVRKFCDEDYNGNLNVYGCDFPMIRYAEVLLSYLEANIESGTPITQNLLDETINRVRGREEIKMPPVTETNPDKLTTILRRERRVELAWEGLRLFDLFRWRTAHILLKGRFHGMKICSKEKAPGYTKVPVNADGYYFCEETFFRENVDYLWPIPQAERDVNKNLTQNSGY</sequence>
<comment type="subcellular location">
    <subcellularLocation>
        <location evidence="1">Cell outer membrane</location>
    </subcellularLocation>
</comment>
<gene>
    <name evidence="9" type="ORF">GKE01_19190</name>
</gene>
<protein>
    <submittedName>
        <fullName evidence="9">RagB/SusD family nutrient uptake outer membrane protein</fullName>
    </submittedName>
</protein>
<dbReference type="PROSITE" id="PS51257">
    <property type="entry name" value="PROKAR_LIPOPROTEIN"/>
    <property type="match status" value="1"/>
</dbReference>
<dbReference type="EMBL" id="WKLP01000032">
    <property type="protein sequence ID" value="MRY13572.1"/>
    <property type="molecule type" value="Genomic_DNA"/>
</dbReference>
<organism evidence="9">
    <name type="scientific">Parabacteroides goldsteinii</name>
    <dbReference type="NCBI Taxonomy" id="328812"/>
    <lineage>
        <taxon>Bacteria</taxon>
        <taxon>Pseudomonadati</taxon>
        <taxon>Bacteroidota</taxon>
        <taxon>Bacteroidia</taxon>
        <taxon>Bacteroidales</taxon>
        <taxon>Tannerellaceae</taxon>
        <taxon>Parabacteroides</taxon>
    </lineage>
</organism>
<reference evidence="9" key="1">
    <citation type="journal article" date="2019" name="Nat. Med.">
        <title>A library of human gut bacterial isolates paired with longitudinal multiomics data enables mechanistic microbiome research.</title>
        <authorList>
            <person name="Poyet M."/>
            <person name="Groussin M."/>
            <person name="Gibbons S.M."/>
            <person name="Avila-Pacheco J."/>
            <person name="Jiang X."/>
            <person name="Kearney S.M."/>
            <person name="Perrotta A.R."/>
            <person name="Berdy B."/>
            <person name="Zhao S."/>
            <person name="Lieberman T.D."/>
            <person name="Swanson P.K."/>
            <person name="Smith M."/>
            <person name="Roesemann S."/>
            <person name="Alexander J.E."/>
            <person name="Rich S.A."/>
            <person name="Livny J."/>
            <person name="Vlamakis H."/>
            <person name="Clish C."/>
            <person name="Bullock K."/>
            <person name="Deik A."/>
            <person name="Scott J."/>
            <person name="Pierce K.A."/>
            <person name="Xavier R.J."/>
            <person name="Alm E.J."/>
        </authorList>
    </citation>
    <scope>NUCLEOTIDE SEQUENCE</scope>
    <source>
        <strain evidence="9">BIOML-A4</strain>
    </source>
</reference>
<name>A0A6G1ZID6_9BACT</name>
<evidence type="ECO:0000256" key="6">
    <source>
        <dbReference type="SAM" id="Coils"/>
    </source>
</evidence>
<dbReference type="InterPro" id="IPR012944">
    <property type="entry name" value="SusD_RagB_dom"/>
</dbReference>
<dbReference type="RefSeq" id="WP_010800630.1">
    <property type="nucleotide sequence ID" value="NZ_CAJSYT010000008.1"/>
</dbReference>
<keyword evidence="5" id="KW-0998">Cell outer membrane</keyword>
<dbReference type="SUPFAM" id="SSF48452">
    <property type="entry name" value="TPR-like"/>
    <property type="match status" value="1"/>
</dbReference>
<dbReference type="GO" id="GO:0009279">
    <property type="term" value="C:cell outer membrane"/>
    <property type="evidence" value="ECO:0007669"/>
    <property type="project" value="UniProtKB-SubCell"/>
</dbReference>
<evidence type="ECO:0000259" key="8">
    <source>
        <dbReference type="Pfam" id="PF14322"/>
    </source>
</evidence>
<dbReference type="AlphaFoldDB" id="A0A6G1ZID6"/>
<accession>A0A6G1ZID6</accession>
<proteinExistence type="inferred from homology"/>
<comment type="similarity">
    <text evidence="2">Belongs to the SusD family.</text>
</comment>
<evidence type="ECO:0000256" key="5">
    <source>
        <dbReference type="ARBA" id="ARBA00023237"/>
    </source>
</evidence>
<dbReference type="CDD" id="cd08977">
    <property type="entry name" value="SusD"/>
    <property type="match status" value="1"/>
</dbReference>
<comment type="caution">
    <text evidence="9">The sequence shown here is derived from an EMBL/GenBank/DDBJ whole genome shotgun (WGS) entry which is preliminary data.</text>
</comment>
<keyword evidence="3" id="KW-0732">Signal</keyword>
<feature type="domain" description="RagB/SusD" evidence="7">
    <location>
        <begin position="299"/>
        <end position="551"/>
    </location>
</feature>
<dbReference type="Gene3D" id="1.25.40.390">
    <property type="match status" value="1"/>
</dbReference>
<feature type="domain" description="SusD-like N-terminal" evidence="8">
    <location>
        <begin position="85"/>
        <end position="233"/>
    </location>
</feature>
<evidence type="ECO:0000259" key="7">
    <source>
        <dbReference type="Pfam" id="PF07980"/>
    </source>
</evidence>